<evidence type="ECO:0000256" key="2">
    <source>
        <dbReference type="ARBA" id="ARBA00007757"/>
    </source>
</evidence>
<dbReference type="GO" id="GO:0006559">
    <property type="term" value="P:L-phenylalanine catabolic process"/>
    <property type="evidence" value="ECO:0007669"/>
    <property type="project" value="InterPro"/>
</dbReference>
<feature type="binding site" evidence="8">
    <location>
        <position position="287"/>
    </location>
    <ligand>
        <name>Fe cation</name>
        <dbReference type="ChEBI" id="CHEBI:24875"/>
    </ligand>
</feature>
<dbReference type="Pfam" id="PF20510">
    <property type="entry name" value="HgmA_N"/>
    <property type="match status" value="1"/>
</dbReference>
<evidence type="ECO:0000313" key="12">
    <source>
        <dbReference type="Proteomes" id="UP000199467"/>
    </source>
</evidence>
<evidence type="ECO:0000256" key="7">
    <source>
        <dbReference type="PIRSR" id="PIRSR605708-1"/>
    </source>
</evidence>
<dbReference type="AlphaFoldDB" id="A0A1G6TMC7"/>
<keyword evidence="5" id="KW-0560">Oxidoreductase</keyword>
<dbReference type="Pfam" id="PF04209">
    <property type="entry name" value="HgmA_C"/>
    <property type="match status" value="1"/>
</dbReference>
<feature type="binding site" evidence="8">
    <location>
        <position position="323"/>
    </location>
    <ligand>
        <name>homogentisate</name>
        <dbReference type="ChEBI" id="CHEBI:16169"/>
    </ligand>
</feature>
<comment type="cofactor">
    <cofactor evidence="1 8">
        <name>Fe cation</name>
        <dbReference type="ChEBI" id="CHEBI:24875"/>
    </cofactor>
</comment>
<keyword evidence="12" id="KW-1185">Reference proteome</keyword>
<evidence type="ECO:0000256" key="4">
    <source>
        <dbReference type="ARBA" id="ARBA00022964"/>
    </source>
</evidence>
<evidence type="ECO:0000256" key="8">
    <source>
        <dbReference type="PIRSR" id="PIRSR605708-2"/>
    </source>
</evidence>
<sequence>MSRQWIRFPLREGECSRQAHCDLPQGTYEREMGREGFFGPTAHLHHKHPPTGWIDWQGPLRPHAFNFNNIPSERDCPLAAPLTLHNADVKLRVWRTHGAMRHLVRNADGDELLFVHEGSGHFYCDFGHLQYRDGDYLLIPRGTAWRIEASTPSYFLLIENTDGAYQLPDKGLLGPQAIFDLAVLEHPHIDDAFKAQQDENTWQIRIKRRGQISTVTYPYNPLDVVGWHGDNTVVRLNWRDIRPLISHRYHLPPSVHTTFVANGFVICTFTPRPVESDPGALKVPFFHNNDDYDEVLFYHRGNFFSRDNIEQGMVTLHPCGFPHGPHPKALKKSQEDPATFIDEVAVMIDTRRALEVADAASAVDVAEYVNSWRAPGTQG</sequence>
<evidence type="ECO:0000256" key="6">
    <source>
        <dbReference type="ARBA" id="ARBA00023004"/>
    </source>
</evidence>
<accession>A0A1G6TMC7</accession>
<dbReference type="GO" id="GO:0006570">
    <property type="term" value="P:tyrosine metabolic process"/>
    <property type="evidence" value="ECO:0007669"/>
    <property type="project" value="InterPro"/>
</dbReference>
<reference evidence="12" key="1">
    <citation type="submission" date="2016-10" db="EMBL/GenBank/DDBJ databases">
        <authorList>
            <person name="Varghese N."/>
            <person name="Submissions S."/>
        </authorList>
    </citation>
    <scope>NUCLEOTIDE SEQUENCE [LARGE SCALE GENOMIC DNA]</scope>
    <source>
        <strain evidence="12">DSM 26382</strain>
    </source>
</reference>
<dbReference type="Gene3D" id="2.60.120.10">
    <property type="entry name" value="Jelly Rolls"/>
    <property type="match status" value="1"/>
</dbReference>
<evidence type="ECO:0000256" key="5">
    <source>
        <dbReference type="ARBA" id="ARBA00023002"/>
    </source>
</evidence>
<dbReference type="GO" id="GO:0004411">
    <property type="term" value="F:homogentisate 1,2-dioxygenase activity"/>
    <property type="evidence" value="ECO:0007669"/>
    <property type="project" value="InterPro"/>
</dbReference>
<keyword evidence="4 11" id="KW-0223">Dioxygenase</keyword>
<evidence type="ECO:0000313" key="11">
    <source>
        <dbReference type="EMBL" id="SDD30342.1"/>
    </source>
</evidence>
<feature type="active site" description="Proton acceptor" evidence="7">
    <location>
        <position position="250"/>
    </location>
</feature>
<evidence type="ECO:0000256" key="1">
    <source>
        <dbReference type="ARBA" id="ARBA00001962"/>
    </source>
</evidence>
<feature type="binding site" evidence="8">
    <location>
        <position position="293"/>
    </location>
    <ligand>
        <name>Fe cation</name>
        <dbReference type="ChEBI" id="CHEBI:24875"/>
    </ligand>
</feature>
<dbReference type="Proteomes" id="UP000199467">
    <property type="component" value="Unassembled WGS sequence"/>
</dbReference>
<proteinExistence type="inferred from homology"/>
<organism evidence="11 12">
    <name type="scientific">Ectopseudomonas chengduensis</name>
    <dbReference type="NCBI Taxonomy" id="489632"/>
    <lineage>
        <taxon>Bacteria</taxon>
        <taxon>Pseudomonadati</taxon>
        <taxon>Pseudomonadota</taxon>
        <taxon>Gammaproteobacteria</taxon>
        <taxon>Pseudomonadales</taxon>
        <taxon>Pseudomonadaceae</taxon>
        <taxon>Ectopseudomonas</taxon>
    </lineage>
</organism>
<dbReference type="InterPro" id="IPR005708">
    <property type="entry name" value="Homogentis_dOase"/>
</dbReference>
<keyword evidence="6 8" id="KW-0408">Iron</keyword>
<dbReference type="GO" id="GO:0005737">
    <property type="term" value="C:cytoplasm"/>
    <property type="evidence" value="ECO:0007669"/>
    <property type="project" value="TreeGrafter"/>
</dbReference>
<dbReference type="InterPro" id="IPR014710">
    <property type="entry name" value="RmlC-like_jellyroll"/>
</dbReference>
<gene>
    <name evidence="11" type="ORF">SAMN05216576_11410</name>
</gene>
<dbReference type="EMBL" id="FMZQ01000014">
    <property type="protein sequence ID" value="SDD30342.1"/>
    <property type="molecule type" value="Genomic_DNA"/>
</dbReference>
<dbReference type="InterPro" id="IPR046452">
    <property type="entry name" value="HgmA_N"/>
</dbReference>
<evidence type="ECO:0000259" key="10">
    <source>
        <dbReference type="Pfam" id="PF20510"/>
    </source>
</evidence>
<dbReference type="GO" id="GO:0046872">
    <property type="term" value="F:metal ion binding"/>
    <property type="evidence" value="ECO:0007669"/>
    <property type="project" value="UniProtKB-KW"/>
</dbReference>
<dbReference type="SUPFAM" id="SSF51182">
    <property type="entry name" value="RmlC-like cupins"/>
    <property type="match status" value="1"/>
</dbReference>
<evidence type="ECO:0000259" key="9">
    <source>
        <dbReference type="Pfam" id="PF04209"/>
    </source>
</evidence>
<dbReference type="PANTHER" id="PTHR11056">
    <property type="entry name" value="HOMOGENTISATE 1,2-DIOXYGENASE"/>
    <property type="match status" value="1"/>
</dbReference>
<comment type="similarity">
    <text evidence="2">Belongs to the homogentisate dioxygenase family.</text>
</comment>
<dbReference type="PANTHER" id="PTHR11056:SF0">
    <property type="entry name" value="HOMOGENTISATE 1,2-DIOXYGENASE"/>
    <property type="match status" value="1"/>
</dbReference>
<feature type="domain" description="Homogentisate 1,2-dioxygenase N-terminal" evidence="10">
    <location>
        <begin position="91"/>
        <end position="232"/>
    </location>
</feature>
<dbReference type="InterPro" id="IPR011051">
    <property type="entry name" value="RmlC_Cupin_sf"/>
</dbReference>
<dbReference type="InterPro" id="IPR046451">
    <property type="entry name" value="HgmA_C"/>
</dbReference>
<dbReference type="CDD" id="cd02208">
    <property type="entry name" value="cupin_RmlC-like"/>
    <property type="match status" value="1"/>
</dbReference>
<feature type="domain" description="Homogentisate 1,2-dioxygenase C-terminal" evidence="9">
    <location>
        <begin position="258"/>
        <end position="373"/>
    </location>
</feature>
<name>A0A1G6TMC7_9GAMM</name>
<protein>
    <submittedName>
        <fullName evidence="11">Homogentisate 1,2-dioxygenase</fullName>
    </submittedName>
</protein>
<keyword evidence="3 8" id="KW-0479">Metal-binding</keyword>
<dbReference type="RefSeq" id="WP_090337328.1">
    <property type="nucleotide sequence ID" value="NZ_FMZQ01000014.1"/>
</dbReference>
<feature type="binding site" evidence="8">
    <location>
        <position position="323"/>
    </location>
    <ligand>
        <name>Fe cation</name>
        <dbReference type="ChEBI" id="CHEBI:24875"/>
    </ligand>
</feature>
<evidence type="ECO:0000256" key="3">
    <source>
        <dbReference type="ARBA" id="ARBA00022723"/>
    </source>
</evidence>